<accession>A0ABT1NYU2</accession>
<dbReference type="InterPro" id="IPR053180">
    <property type="entry name" value="Ca-binding_acidic-repeat"/>
</dbReference>
<dbReference type="InterPro" id="IPR011042">
    <property type="entry name" value="6-blade_b-propeller_TolB-like"/>
</dbReference>
<dbReference type="InterPro" id="IPR015943">
    <property type="entry name" value="WD40/YVTN_repeat-like_dom_sf"/>
</dbReference>
<feature type="compositionally biased region" description="Acidic residues" evidence="5">
    <location>
        <begin position="1642"/>
        <end position="1651"/>
    </location>
</feature>
<dbReference type="PANTHER" id="PTHR37467:SF1">
    <property type="entry name" value="EXPORTED CALCIUM-BINDING GLYCOPROTEIN"/>
    <property type="match status" value="1"/>
</dbReference>
<dbReference type="InterPro" id="IPR002372">
    <property type="entry name" value="PQQ_rpt_dom"/>
</dbReference>
<feature type="compositionally biased region" description="Acidic residues" evidence="5">
    <location>
        <begin position="1686"/>
        <end position="1696"/>
    </location>
</feature>
<comment type="subcellular location">
    <subcellularLocation>
        <location evidence="1">Secreted</location>
    </subcellularLocation>
</comment>
<evidence type="ECO:0000256" key="3">
    <source>
        <dbReference type="ARBA" id="ARBA00022729"/>
    </source>
</evidence>
<dbReference type="InterPro" id="IPR011047">
    <property type="entry name" value="Quinoprotein_ADH-like_sf"/>
</dbReference>
<dbReference type="SUPFAM" id="SSF50969">
    <property type="entry name" value="YVTN repeat-like/Quinoprotein amine dehydrogenase"/>
    <property type="match status" value="1"/>
</dbReference>
<evidence type="ECO:0000313" key="9">
    <source>
        <dbReference type="Proteomes" id="UP001205566"/>
    </source>
</evidence>
<dbReference type="EMBL" id="JACASI010000011">
    <property type="protein sequence ID" value="MCQ3828452.1"/>
    <property type="molecule type" value="Genomic_DNA"/>
</dbReference>
<evidence type="ECO:0000256" key="5">
    <source>
        <dbReference type="SAM" id="MobiDB-lite"/>
    </source>
</evidence>
<dbReference type="InterPro" id="IPR011044">
    <property type="entry name" value="Quino_amine_DH_bsu"/>
</dbReference>
<feature type="compositionally biased region" description="Acidic residues" evidence="5">
    <location>
        <begin position="372"/>
        <end position="381"/>
    </location>
</feature>
<dbReference type="SUPFAM" id="SSF50998">
    <property type="entry name" value="Quinoprotein alcohol dehydrogenase-like"/>
    <property type="match status" value="1"/>
</dbReference>
<dbReference type="Gene3D" id="4.10.1080.10">
    <property type="entry name" value="TSP type-3 repeat"/>
    <property type="match status" value="1"/>
</dbReference>
<keyword evidence="4" id="KW-0106">Calcium</keyword>
<evidence type="ECO:0000256" key="4">
    <source>
        <dbReference type="ARBA" id="ARBA00022837"/>
    </source>
</evidence>
<dbReference type="SUPFAM" id="SSF103647">
    <property type="entry name" value="TSP type-3 repeat"/>
    <property type="match status" value="2"/>
</dbReference>
<feature type="region of interest" description="Disordered" evidence="5">
    <location>
        <begin position="29"/>
        <end position="51"/>
    </location>
</feature>
<dbReference type="PROSITE" id="PS51257">
    <property type="entry name" value="PROKAR_LIPOPROTEIN"/>
    <property type="match status" value="1"/>
</dbReference>
<organism evidence="8 9">
    <name type="scientific">Microbulbifer elongatus</name>
    <dbReference type="NCBI Taxonomy" id="86173"/>
    <lineage>
        <taxon>Bacteria</taxon>
        <taxon>Pseudomonadati</taxon>
        <taxon>Pseudomonadota</taxon>
        <taxon>Gammaproteobacteria</taxon>
        <taxon>Cellvibrionales</taxon>
        <taxon>Microbulbiferaceae</taxon>
        <taxon>Microbulbifer</taxon>
    </lineage>
</organism>
<dbReference type="Gene3D" id="2.120.10.30">
    <property type="entry name" value="TolB, C-terminal domain"/>
    <property type="match status" value="1"/>
</dbReference>
<evidence type="ECO:0000256" key="1">
    <source>
        <dbReference type="ARBA" id="ARBA00004613"/>
    </source>
</evidence>
<feature type="signal peptide" evidence="6">
    <location>
        <begin position="1"/>
        <end position="22"/>
    </location>
</feature>
<dbReference type="InterPro" id="IPR018391">
    <property type="entry name" value="PQQ_b-propeller_rpt"/>
</dbReference>
<keyword evidence="2" id="KW-0964">Secreted</keyword>
<dbReference type="Pfam" id="PF13360">
    <property type="entry name" value="PQQ_2"/>
    <property type="match status" value="2"/>
</dbReference>
<comment type="caution">
    <text evidence="8">The sequence shown here is derived from an EMBL/GenBank/DDBJ whole genome shotgun (WGS) entry which is preliminary data.</text>
</comment>
<evidence type="ECO:0000256" key="6">
    <source>
        <dbReference type="SAM" id="SignalP"/>
    </source>
</evidence>
<feature type="domain" description="Pyrrolo-quinoline quinone repeat" evidence="7">
    <location>
        <begin position="2063"/>
        <end position="2172"/>
    </location>
</feature>
<keyword evidence="3 6" id="KW-0732">Signal</keyword>
<feature type="region of interest" description="Disordered" evidence="5">
    <location>
        <begin position="1635"/>
        <end position="1716"/>
    </location>
</feature>
<dbReference type="InterPro" id="IPR028974">
    <property type="entry name" value="TSP_type-3_rpt"/>
</dbReference>
<keyword evidence="9" id="KW-1185">Reference proteome</keyword>
<name>A0ABT1NYU2_9GAMM</name>
<dbReference type="InterPro" id="IPR059100">
    <property type="entry name" value="TSP3_bac"/>
</dbReference>
<dbReference type="PROSITE" id="PS00018">
    <property type="entry name" value="EF_HAND_1"/>
    <property type="match status" value="1"/>
</dbReference>
<gene>
    <name evidence="8" type="ORF">HXX02_03260</name>
</gene>
<dbReference type="Proteomes" id="UP001205566">
    <property type="component" value="Unassembled WGS sequence"/>
</dbReference>
<evidence type="ECO:0000256" key="2">
    <source>
        <dbReference type="ARBA" id="ARBA00022525"/>
    </source>
</evidence>
<evidence type="ECO:0000313" key="8">
    <source>
        <dbReference type="EMBL" id="MCQ3828452.1"/>
    </source>
</evidence>
<dbReference type="PANTHER" id="PTHR37467">
    <property type="entry name" value="EXPORTED CALCIUM-BINDING GLYCOPROTEIN-RELATED"/>
    <property type="match status" value="1"/>
</dbReference>
<proteinExistence type="predicted"/>
<dbReference type="RefSeq" id="WP_255873290.1">
    <property type="nucleotide sequence ID" value="NZ_JACASI010000011.1"/>
</dbReference>
<dbReference type="SMART" id="SM00564">
    <property type="entry name" value="PQQ"/>
    <property type="match status" value="4"/>
</dbReference>
<dbReference type="SUPFAM" id="SSF69322">
    <property type="entry name" value="Tricorn protease domain 2"/>
    <property type="match status" value="1"/>
</dbReference>
<feature type="compositionally biased region" description="Basic and acidic residues" evidence="5">
    <location>
        <begin position="1658"/>
        <end position="1675"/>
    </location>
</feature>
<reference evidence="8" key="1">
    <citation type="thesis" date="2020" institute="Technische Universitat Dresden" country="Dresden, Germany">
        <title>The Agarolytic System of Microbulbifer elongatus PORT2, Isolated from Batu Karas, Pangandaran West Java Indonesia.</title>
        <authorList>
            <person name="Anggraeni S.R."/>
        </authorList>
    </citation>
    <scope>NUCLEOTIDE SEQUENCE</scope>
    <source>
        <strain evidence="8">PORT2</strain>
    </source>
</reference>
<evidence type="ECO:0000259" key="7">
    <source>
        <dbReference type="Pfam" id="PF13360"/>
    </source>
</evidence>
<feature type="domain" description="Pyrrolo-quinoline quinone repeat" evidence="7">
    <location>
        <begin position="1853"/>
        <end position="1997"/>
    </location>
</feature>
<dbReference type="Gene3D" id="2.40.10.480">
    <property type="match status" value="1"/>
</dbReference>
<feature type="chain" id="PRO_5046741759" evidence="6">
    <location>
        <begin position="23"/>
        <end position="2185"/>
    </location>
</feature>
<protein>
    <submittedName>
        <fullName evidence="8">PQQ-binding-like beta-propeller repeat protein</fullName>
    </submittedName>
</protein>
<dbReference type="InterPro" id="IPR018247">
    <property type="entry name" value="EF_Hand_1_Ca_BS"/>
</dbReference>
<dbReference type="Gene3D" id="2.130.10.10">
    <property type="entry name" value="YVTN repeat-like/Quinoprotein amine dehydrogenase"/>
    <property type="match status" value="1"/>
</dbReference>
<sequence length="2185" mass="233566">MIIKTKTIFSRGLLLLSVGLLAACGGGGGGGSSSGDPSGPGTNPPPPTSEPVILNGHAIKGPLSDAEVSVYTLLNSGGSLKGDLLASGSTGGTGVFDGVEFELDGSDYFLVEVAADVDTIDISTGQAPVISTLVTLASREALESAEPVYATISTTLVLEMLRLHGAQGNSQPVTENLQQFSSTVATALGFGQLEGIDLFAQQPLPISGIPVTQEVLDYRTAMEAQVALIWAVAHELGLPVTQVIEWIAADLLDGQYDGNSPLPGQEAKDGSQQVFAVAARQVVGELPVPGTGALRGEDDYLAGETAQILLNEAADIAPSTNVDVLVEAPSVAVLAALGPDMDSDGRPDVVDEDIDGDGILNVADAFPRDPAESLDSDDDGVGDNGDAYPLDGSCSVAAHGNGSQCYLTALADFEVTQGITGADDSVLLVARNDTELAMFRYVPASGGIEEKIDLAVDGVSPNAVLAHEDHGRTYIAYPDGAIRYLHENSLQLLARLGFPAVNLAAAGDYLFVTGEDGKGKTHLTLSKSGQLMHRMDYQSEILASAWSDSQDRLYFRYGYSTPYRLAYYAINSSSGHFDSASVYSYDWEYFPDGPLLVLDNVNQVVSGSGVQYDMFSHMRSDRMVNAFASGVYNGSDLVTVATNGQGATTVSAYTSHSALYQTQTFNGAANTLLDRGTDYFLVTREASGIYLFHTFTTDRDEDNDGVENLADHFPTDPAASLDSDGDGWPDSWNTGYSGSDSTSGLSLDAYPQDSACQEASQGSGSICDVASALVIGEIEQSVLHENVVYAFSADDQSIYRWDVSTEALLNPIPLSRVLGDVRAISAVVTDAGDILIADIEGGVHRVVSVLPLSTERVFRASGTVLGLISAGPHLLVTESTPYGDRKFNVLDSMFDKLGDFSLYGEAVEPEYHHESGRIFWNRYSLGGQLNSGFIDPQGGYLRGTKSARFDSPGLPAFVAVSPDESRILAGGNTVVRDLYGLPYMQQLPVSESWPALSSAFYPVEGFWWQDVAVILFQNEGDLWLVAYDADLNAPLLTLELGEVDARQVQQYDEGLVYLQEDATRGMVFGKIPLLGDADEDGLPYWWELQYGLSDEDASDAALDPDDDGLVNLDEFAASTSATEADSDADGLSDGDEVLVVGSDPNAQDSDGDLMSDAWELAAGLDPTSADDMEGDLDGDGVANYIEYINGTDAADINSLPEVVEDAYFSFEDGTVPPELAVASAPDSMSVVQGTASHGDYALSFGGDASITWQRTFAPVEVRFDMVSDCYNYYDKNVSIRVDGEQVFSGYPPQSIWQTQKLSLAAGNRELTISITSSSDDCSVYLDNFVVAPLDNVFEMGASFVASNDNKIQFYDYDATLLKEVEVAGQGAYIEEARDIAVLADGRVAVFNGTFEPKLSIYSPRDHEWEHYTAPGWSTINNGTYGGIDAIGERVFVTNMATSGSPNQGIVEFDLGDGSFNFVSGNGYIDLTVGEDGYLYGFTGRVIDKFDPDTMTLVSELTVDEGRSIAVNSAGELFIADWSGDVHKYDAFGNHQAELEVGGSFYDISLRSNGDLLLSSRFENVVLVNGDLSGFSRLSVFAEFVDFTPHLDSDSDGLPDWWEAANGLDANNPADASSDYDLDNLTALEEFSLGTRADKTDTDGDTVSDGDEVLVHGTDPLHPDSDGDGLTDDKELAAGTDPNLTDSDGDGVGDQEELEVHGSDPLASDSDQDGMGDLYEVTHGLNVLVNDAADDADDDGLTNLEESVLGTSPILADTDGDGLTDYDEYVVHASSPLQKDTDGDIMPDSWEVEFALDPNAPEDAAGDLDSDTFTNLEEYIAHTSPTDELDFPMPVVWGSAQGGADHTGYTPWDLDEADFTLRWSQSFPDVSRLHAVAAGDGRVFVSSDSYFSNQRIYGLNAETGEIRWEKAYDDINSLNPPAYADGRVYVQSGGHGDSFIRGLDAETGALHFATAYRNQWSSYLAPTPFAGQLYIAGGYYGGMYSHNAATGSENWFANTAQYDGFTPAVDDQYVYAFITDFAAYDRLTGELAYRIDFPSFDWGGYDVGMATVLTGIGNSVAIQRGTLVVFDLEQRAILWERSGNYTGQPSSHLGQIFAIESGILKVIDESTGTVLWNYEASESLTSNIVVTRTHVFVGGATTTYAIDLQNRDAVWSYAASGALSLSDEGVLYVSGSALTAIDLLAD</sequence>
<feature type="region of interest" description="Disordered" evidence="5">
    <location>
        <begin position="366"/>
        <end position="386"/>
    </location>
</feature>
<dbReference type="Pfam" id="PF18884">
    <property type="entry name" value="TSP3_bac"/>
    <property type="match status" value="5"/>
</dbReference>
<feature type="region of interest" description="Disordered" evidence="5">
    <location>
        <begin position="715"/>
        <end position="735"/>
    </location>
</feature>